<organism evidence="3 4">
    <name type="scientific">Candida maltosa (strain Xu316)</name>
    <name type="common">Yeast</name>
    <dbReference type="NCBI Taxonomy" id="1245528"/>
    <lineage>
        <taxon>Eukaryota</taxon>
        <taxon>Fungi</taxon>
        <taxon>Dikarya</taxon>
        <taxon>Ascomycota</taxon>
        <taxon>Saccharomycotina</taxon>
        <taxon>Pichiomycetes</taxon>
        <taxon>Debaryomycetaceae</taxon>
        <taxon>Candida/Lodderomyces clade</taxon>
        <taxon>Candida</taxon>
    </lineage>
</organism>
<dbReference type="AlphaFoldDB" id="M3JUT0"/>
<feature type="domain" description="PH-like" evidence="2">
    <location>
        <begin position="151"/>
        <end position="278"/>
    </location>
</feature>
<accession>M3JUT0</accession>
<dbReference type="InterPro" id="IPR058189">
    <property type="entry name" value="PH-like_ascomyc"/>
</dbReference>
<feature type="region of interest" description="Disordered" evidence="1">
    <location>
        <begin position="446"/>
        <end position="515"/>
    </location>
</feature>
<dbReference type="OrthoDB" id="4083297at2759"/>
<evidence type="ECO:0000256" key="1">
    <source>
        <dbReference type="SAM" id="MobiDB-lite"/>
    </source>
</evidence>
<evidence type="ECO:0000313" key="4">
    <source>
        <dbReference type="Proteomes" id="UP000011777"/>
    </source>
</evidence>
<dbReference type="Proteomes" id="UP000011777">
    <property type="component" value="Unassembled WGS sequence"/>
</dbReference>
<protein>
    <recommendedName>
        <fullName evidence="2">PH-like domain-containing protein</fullName>
    </recommendedName>
</protein>
<sequence length="815" mass="92496">MSCHNLLIQLHQSIIIQNTNLIEILGAKSTKSSFTSITRGLYTKYSKLSSLLDKAIKQTDSVEVFKNFVNDFILWVDDDVLTLFAKYSEQWKLEDTKLYTEPIEGLAGLIEFITCCDEHLRNPFVLGRLNETKNKLQQIIDNHHHDIHSKKLNNINFSKIQYKHEMVSSYFTADQIMERTDGTDLYMDKTPVELVLLDLVGTGIYNAVAILSIEESSRSLLYPPFRINELSLSHTTNSVDLKPIDFLSTEEDHEVITITCDDSDFLDSWVEKLSTICPLERNDSPVSLLEHTPPPELSGFGINVISDSEHQKSMSSEETLQPITPKQEFKELISSPTISPKYNHIIRKTLSEDDLQIVNRKKVSEEHSEKHVSCVGEIVAPEGPYQNTSFASSVPNIRPMYQLSTGSAIDIHKFGQSYQPSFTMNKPKRRSIFGLFKKSSKTAGFETVTKPEKKAVQEPKPKPQPSTINEIETTSDETAGFEKVTKANTTPGFETVTRPKLKSEQNSSSSIPGPFAPPSLFKQYSSDIIVPQDLKDTINEDSTIDFYVSESSSPRSLKISEWKQQKWEMITVAEKLFVKISINYEKQKCWFMIFKEEEEEDKPVLLMNVSPGVSEIRKSSALDLQLNLVNAITQDKLLIMIRCANGILADEIVNNLRNAMGAMKSSMKLSKSDATLQSSMMEHPSKSSSLSSLDVNEVYNAAVVYNPTSFHVKRIDQMRVRLQKQLCDYDSINIPSSWEILSMCTLTIDEIMDDKRYFHFKLTGDKSYDWLVADESKTEVLEKIGRAGLLVKHPGEIFMIECKGKKEFKSLYDIF</sequence>
<evidence type="ECO:0000259" key="2">
    <source>
        <dbReference type="Pfam" id="PF25409"/>
    </source>
</evidence>
<keyword evidence="4" id="KW-1185">Reference proteome</keyword>
<dbReference type="eggNOG" id="ENOG502R2U5">
    <property type="taxonomic scope" value="Eukaryota"/>
</dbReference>
<reference evidence="3 4" key="1">
    <citation type="submission" date="2013-02" db="EMBL/GenBank/DDBJ databases">
        <title>Genome sequence of Candida maltosa Xu316, a potential industrial strain for xylitol and ethanol production.</title>
        <authorList>
            <person name="Yu J."/>
            <person name="Wang Q."/>
            <person name="Geng X."/>
            <person name="Bao W."/>
            <person name="He P."/>
            <person name="Cai J."/>
        </authorList>
    </citation>
    <scope>NUCLEOTIDE SEQUENCE [LARGE SCALE GENOMIC DNA]</scope>
    <source>
        <strain evidence="4">Xu316</strain>
    </source>
</reference>
<gene>
    <name evidence="3" type="ORF">G210_3093</name>
</gene>
<dbReference type="STRING" id="1245528.M3JUT0"/>
<evidence type="ECO:0000313" key="3">
    <source>
        <dbReference type="EMBL" id="EMG46655.1"/>
    </source>
</evidence>
<dbReference type="Pfam" id="PF25409">
    <property type="entry name" value="PH_33"/>
    <property type="match status" value="1"/>
</dbReference>
<dbReference type="OMA" id="FMIECKG"/>
<name>M3JUT0_CANMX</name>
<proteinExistence type="predicted"/>
<feature type="compositionally biased region" description="Basic and acidic residues" evidence="1">
    <location>
        <begin position="449"/>
        <end position="461"/>
    </location>
</feature>
<comment type="caution">
    <text evidence="3">The sequence shown here is derived from an EMBL/GenBank/DDBJ whole genome shotgun (WGS) entry which is preliminary data.</text>
</comment>
<dbReference type="EMBL" id="AOGT01001923">
    <property type="protein sequence ID" value="EMG46655.1"/>
    <property type="molecule type" value="Genomic_DNA"/>
</dbReference>
<dbReference type="HOGENOM" id="CLU_011861_0_0_1"/>